<dbReference type="HOGENOM" id="CLU_1112732_0_0_1"/>
<dbReference type="EnsemblPlants" id="AES60129">
    <property type="protein sequence ID" value="AES60129"/>
    <property type="gene ID" value="MTR_1g040750"/>
</dbReference>
<organism evidence="2 4">
    <name type="scientific">Medicago truncatula</name>
    <name type="common">Barrel medic</name>
    <name type="synonym">Medicago tribuloides</name>
    <dbReference type="NCBI Taxonomy" id="3880"/>
    <lineage>
        <taxon>Eukaryota</taxon>
        <taxon>Viridiplantae</taxon>
        <taxon>Streptophyta</taxon>
        <taxon>Embryophyta</taxon>
        <taxon>Tracheophyta</taxon>
        <taxon>Spermatophyta</taxon>
        <taxon>Magnoliopsida</taxon>
        <taxon>eudicotyledons</taxon>
        <taxon>Gunneridae</taxon>
        <taxon>Pentapetalae</taxon>
        <taxon>rosids</taxon>
        <taxon>fabids</taxon>
        <taxon>Fabales</taxon>
        <taxon>Fabaceae</taxon>
        <taxon>Papilionoideae</taxon>
        <taxon>50 kb inversion clade</taxon>
        <taxon>NPAAA clade</taxon>
        <taxon>Hologalegina</taxon>
        <taxon>IRL clade</taxon>
        <taxon>Trifolieae</taxon>
        <taxon>Medicago</taxon>
    </lineage>
</organism>
<evidence type="ECO:0000313" key="2">
    <source>
        <dbReference type="EMBL" id="AES60129.2"/>
    </source>
</evidence>
<accession>G7I2F3</accession>
<dbReference type="PANTHER" id="PTHR33018">
    <property type="entry name" value="OS10G0338966 PROTEIN-RELATED"/>
    <property type="match status" value="1"/>
</dbReference>
<dbReference type="EMBL" id="CM001217">
    <property type="protein sequence ID" value="AES60129.2"/>
    <property type="molecule type" value="Genomic_DNA"/>
</dbReference>
<reference evidence="2 4" key="2">
    <citation type="journal article" date="2014" name="BMC Genomics">
        <title>An improved genome release (version Mt4.0) for the model legume Medicago truncatula.</title>
        <authorList>
            <person name="Tang H."/>
            <person name="Krishnakumar V."/>
            <person name="Bidwell S."/>
            <person name="Rosen B."/>
            <person name="Chan A."/>
            <person name="Zhou S."/>
            <person name="Gentzbittel L."/>
            <person name="Childs K.L."/>
            <person name="Yandell M."/>
            <person name="Gundlach H."/>
            <person name="Mayer K.F."/>
            <person name="Schwartz D.C."/>
            <person name="Town C.D."/>
        </authorList>
    </citation>
    <scope>GENOME REANNOTATION</scope>
    <source>
        <strain evidence="3 4">cv. Jemalong A17</strain>
    </source>
</reference>
<sequence length="250" mass="28070">MTKPPSMKWNTNLSISSVPQWESVWQYVGEREKQKDGGETPQPQDLVQRIETSAKDSCSPLALDAIPKGISSIEIYLSSPCRRLVAHGKLYNTSSDVLHNKKLPPGYVKVRIDVAVERKDLLPIPVEEGDVLTVGEAIGTFVAWELNLVKLVDEHQKLKLKKIDKRPQRSAESVASPNKKMKTMKTTMALFLDTYVKAIMIKGQSVPIYMDNVICGKAYADEVEIENIEELVQHNWLSATVVAVYARYLC</sequence>
<feature type="domain" description="DUF8039" evidence="1">
    <location>
        <begin position="82"/>
        <end position="151"/>
    </location>
</feature>
<proteinExistence type="predicted"/>
<name>G7I2F3_MEDTR</name>
<dbReference type="InterPro" id="IPR058352">
    <property type="entry name" value="DUF8039"/>
</dbReference>
<dbReference type="PANTHER" id="PTHR33018:SF31">
    <property type="entry name" value="TRANSPOSASE, PTTA_EN_SPM, PLANT"/>
    <property type="match status" value="1"/>
</dbReference>
<dbReference type="PaxDb" id="3880-AES60129"/>
<dbReference type="Pfam" id="PF26133">
    <property type="entry name" value="DUF8039"/>
    <property type="match status" value="1"/>
</dbReference>
<accession>A0A0C3ULZ2</accession>
<gene>
    <name evidence="2" type="ordered locus">MTR_1g040750</name>
</gene>
<keyword evidence="4" id="KW-1185">Reference proteome</keyword>
<reference evidence="3" key="3">
    <citation type="submission" date="2015-04" db="UniProtKB">
        <authorList>
            <consortium name="EnsemblPlants"/>
        </authorList>
    </citation>
    <scope>IDENTIFICATION</scope>
    <source>
        <strain evidence="3">cv. Jemalong A17</strain>
    </source>
</reference>
<dbReference type="Proteomes" id="UP000002051">
    <property type="component" value="Unassembled WGS sequence"/>
</dbReference>
<protein>
    <recommendedName>
        <fullName evidence="1">DUF8039 domain-containing protein</fullName>
    </recommendedName>
</protein>
<evidence type="ECO:0000313" key="3">
    <source>
        <dbReference type="EnsemblPlants" id="AES60129"/>
    </source>
</evidence>
<evidence type="ECO:0000259" key="1">
    <source>
        <dbReference type="Pfam" id="PF26133"/>
    </source>
</evidence>
<dbReference type="AlphaFoldDB" id="G7I2F3"/>
<evidence type="ECO:0000313" key="4">
    <source>
        <dbReference type="Proteomes" id="UP000002051"/>
    </source>
</evidence>
<reference evidence="2 4" key="1">
    <citation type="journal article" date="2011" name="Nature">
        <title>The Medicago genome provides insight into the evolution of rhizobial symbioses.</title>
        <authorList>
            <person name="Young N.D."/>
            <person name="Debelle F."/>
            <person name="Oldroyd G.E."/>
            <person name="Geurts R."/>
            <person name="Cannon S.B."/>
            <person name="Udvardi M.K."/>
            <person name="Benedito V.A."/>
            <person name="Mayer K.F."/>
            <person name="Gouzy J."/>
            <person name="Schoof H."/>
            <person name="Van de Peer Y."/>
            <person name="Proost S."/>
            <person name="Cook D.R."/>
            <person name="Meyers B.C."/>
            <person name="Spannagl M."/>
            <person name="Cheung F."/>
            <person name="De Mita S."/>
            <person name="Krishnakumar V."/>
            <person name="Gundlach H."/>
            <person name="Zhou S."/>
            <person name="Mudge J."/>
            <person name="Bharti A.K."/>
            <person name="Murray J.D."/>
            <person name="Naoumkina M.A."/>
            <person name="Rosen B."/>
            <person name="Silverstein K.A."/>
            <person name="Tang H."/>
            <person name="Rombauts S."/>
            <person name="Zhao P.X."/>
            <person name="Zhou P."/>
            <person name="Barbe V."/>
            <person name="Bardou P."/>
            <person name="Bechner M."/>
            <person name="Bellec A."/>
            <person name="Berger A."/>
            <person name="Berges H."/>
            <person name="Bidwell S."/>
            <person name="Bisseling T."/>
            <person name="Choisne N."/>
            <person name="Couloux A."/>
            <person name="Denny R."/>
            <person name="Deshpande S."/>
            <person name="Dai X."/>
            <person name="Doyle J.J."/>
            <person name="Dudez A.M."/>
            <person name="Farmer A.D."/>
            <person name="Fouteau S."/>
            <person name="Franken C."/>
            <person name="Gibelin C."/>
            <person name="Gish J."/>
            <person name="Goldstein S."/>
            <person name="Gonzalez A.J."/>
            <person name="Green P.J."/>
            <person name="Hallab A."/>
            <person name="Hartog M."/>
            <person name="Hua A."/>
            <person name="Humphray S.J."/>
            <person name="Jeong D.H."/>
            <person name="Jing Y."/>
            <person name="Jocker A."/>
            <person name="Kenton S.M."/>
            <person name="Kim D.J."/>
            <person name="Klee K."/>
            <person name="Lai H."/>
            <person name="Lang C."/>
            <person name="Lin S."/>
            <person name="Macmil S.L."/>
            <person name="Magdelenat G."/>
            <person name="Matthews L."/>
            <person name="McCorrison J."/>
            <person name="Monaghan E.L."/>
            <person name="Mun J.H."/>
            <person name="Najar F.Z."/>
            <person name="Nicholson C."/>
            <person name="Noirot C."/>
            <person name="O'Bleness M."/>
            <person name="Paule C.R."/>
            <person name="Poulain J."/>
            <person name="Prion F."/>
            <person name="Qin B."/>
            <person name="Qu C."/>
            <person name="Retzel E.F."/>
            <person name="Riddle C."/>
            <person name="Sallet E."/>
            <person name="Samain S."/>
            <person name="Samson N."/>
            <person name="Sanders I."/>
            <person name="Saurat O."/>
            <person name="Scarpelli C."/>
            <person name="Schiex T."/>
            <person name="Segurens B."/>
            <person name="Severin A.J."/>
            <person name="Sherrier D.J."/>
            <person name="Shi R."/>
            <person name="Sims S."/>
            <person name="Singer S.R."/>
            <person name="Sinharoy S."/>
            <person name="Sterck L."/>
            <person name="Viollet A."/>
            <person name="Wang B.B."/>
            <person name="Wang K."/>
            <person name="Wang M."/>
            <person name="Wang X."/>
            <person name="Warfsmann J."/>
            <person name="Weissenbach J."/>
            <person name="White D.D."/>
            <person name="White J.D."/>
            <person name="Wiley G.B."/>
            <person name="Wincker P."/>
            <person name="Xing Y."/>
            <person name="Yang L."/>
            <person name="Yao Z."/>
            <person name="Ying F."/>
            <person name="Zhai J."/>
            <person name="Zhou L."/>
            <person name="Zuber A."/>
            <person name="Denarie J."/>
            <person name="Dixon R.A."/>
            <person name="May G.D."/>
            <person name="Schwartz D.C."/>
            <person name="Rogers J."/>
            <person name="Quetier F."/>
            <person name="Town C.D."/>
            <person name="Roe B.A."/>
        </authorList>
    </citation>
    <scope>NUCLEOTIDE SEQUENCE [LARGE SCALE GENOMIC DNA]</scope>
    <source>
        <strain evidence="2">A17</strain>
        <strain evidence="3 4">cv. Jemalong A17</strain>
    </source>
</reference>